<feature type="compositionally biased region" description="Basic and acidic residues" evidence="5">
    <location>
        <begin position="232"/>
        <end position="242"/>
    </location>
</feature>
<evidence type="ECO:0000313" key="7">
    <source>
        <dbReference type="EMBL" id="PVU91220.1"/>
    </source>
</evidence>
<dbReference type="PROSITE" id="PS51044">
    <property type="entry name" value="ZF_SP_RING"/>
    <property type="match status" value="1"/>
</dbReference>
<evidence type="ECO:0000256" key="4">
    <source>
        <dbReference type="PROSITE-ProRule" id="PRU00452"/>
    </source>
</evidence>
<dbReference type="AlphaFoldDB" id="A0A2T9YFW7"/>
<reference evidence="7 8" key="1">
    <citation type="journal article" date="2018" name="MBio">
        <title>Comparative Genomics Reveals the Core Gene Toolbox for the Fungus-Insect Symbiosis.</title>
        <authorList>
            <person name="Wang Y."/>
            <person name="Stata M."/>
            <person name="Wang W."/>
            <person name="Stajich J.E."/>
            <person name="White M.M."/>
            <person name="Moncalvo J.M."/>
        </authorList>
    </citation>
    <scope>NUCLEOTIDE SEQUENCE [LARGE SCALE GENOMIC DNA]</scope>
    <source>
        <strain evidence="7 8">SWE-8-4</strain>
    </source>
</reference>
<sequence length="513" mass="57811">MVGKFRNEDDIISTGSTISLICPLSQSRITVPGKSKNCTHRQCFDLSVFLELNRDMPTWKCPVCINKVDSFGSLLIDEDFEIMLKKASLDSTQIFLDADGNFSLKPLDDTVSAFQHKPQSDINQPGNCEKKKKLVVFEILDSDSDEGESEQSTESKKLAEDLQNSNEDDKNPSDLDSNLNKPINDKSAQPNVENNESSGTDFNQDPNITLKLDQNKTSSINNDFSADVTDINNDKNTTRDNFSHNSPAEPNPSFKQHNSNSNLHISSLESILKENQYVNIDSVIDLTVESSDTETNAYNNAYDFSEIEDIDLENIAWDTIDGVFSNNLGNFNEKNSEFPEISKSRVELNSKVLDNGILPDINLAVKEPLPSFSSLFGYNTVSGNNTEQIANIRKQEDQNRSNNLHNYYNTVKATDLNENQRHEINIANPERLYTNLAHNPDISNLNTTNQIGNSISNNSMGTLYTQPQKKNYDSEEDIFVNIDDDFLDEIDQIEREYISNSQSLSQNRNQYLT</sequence>
<feature type="compositionally biased region" description="Polar residues" evidence="5">
    <location>
        <begin position="215"/>
        <end position="231"/>
    </location>
</feature>
<dbReference type="GO" id="GO:0008270">
    <property type="term" value="F:zinc ion binding"/>
    <property type="evidence" value="ECO:0007669"/>
    <property type="project" value="UniProtKB-KW"/>
</dbReference>
<feature type="compositionally biased region" description="Acidic residues" evidence="5">
    <location>
        <begin position="142"/>
        <end position="151"/>
    </location>
</feature>
<feature type="domain" description="SP-RING-type" evidence="6">
    <location>
        <begin position="7"/>
        <end position="89"/>
    </location>
</feature>
<evidence type="ECO:0000313" key="8">
    <source>
        <dbReference type="Proteomes" id="UP000245383"/>
    </source>
</evidence>
<dbReference type="PANTHER" id="PTHR10782:SF4">
    <property type="entry name" value="TONALLI, ISOFORM E"/>
    <property type="match status" value="1"/>
</dbReference>
<dbReference type="EMBL" id="MBFR01000214">
    <property type="protein sequence ID" value="PVU91220.1"/>
    <property type="molecule type" value="Genomic_DNA"/>
</dbReference>
<dbReference type="Gene3D" id="3.30.40.10">
    <property type="entry name" value="Zinc/RING finger domain, C3HC4 (zinc finger)"/>
    <property type="match status" value="1"/>
</dbReference>
<feature type="region of interest" description="Disordered" evidence="5">
    <location>
        <begin position="142"/>
        <end position="260"/>
    </location>
</feature>
<evidence type="ECO:0000259" key="6">
    <source>
        <dbReference type="PROSITE" id="PS51044"/>
    </source>
</evidence>
<gene>
    <name evidence="7" type="ORF">BB561_004505</name>
</gene>
<keyword evidence="1" id="KW-0479">Metal-binding</keyword>
<evidence type="ECO:0000256" key="3">
    <source>
        <dbReference type="ARBA" id="ARBA00022833"/>
    </source>
</evidence>
<dbReference type="OrthoDB" id="28127at2759"/>
<dbReference type="STRING" id="133385.A0A2T9YFW7"/>
<feature type="compositionally biased region" description="Polar residues" evidence="5">
    <location>
        <begin position="243"/>
        <end position="256"/>
    </location>
</feature>
<name>A0A2T9YFW7_9FUNG</name>
<dbReference type="Proteomes" id="UP000245383">
    <property type="component" value="Unassembled WGS sequence"/>
</dbReference>
<protein>
    <recommendedName>
        <fullName evidence="6">SP-RING-type domain-containing protein</fullName>
    </recommendedName>
</protein>
<keyword evidence="2 4" id="KW-0863">Zinc-finger</keyword>
<organism evidence="7 8">
    <name type="scientific">Smittium simulii</name>
    <dbReference type="NCBI Taxonomy" id="133385"/>
    <lineage>
        <taxon>Eukaryota</taxon>
        <taxon>Fungi</taxon>
        <taxon>Fungi incertae sedis</taxon>
        <taxon>Zoopagomycota</taxon>
        <taxon>Kickxellomycotina</taxon>
        <taxon>Harpellomycetes</taxon>
        <taxon>Harpellales</taxon>
        <taxon>Legeriomycetaceae</taxon>
        <taxon>Smittium</taxon>
    </lineage>
</organism>
<dbReference type="InterPro" id="IPR004181">
    <property type="entry name" value="Znf_MIZ"/>
</dbReference>
<dbReference type="GO" id="GO:0061665">
    <property type="term" value="F:SUMO ligase activity"/>
    <property type="evidence" value="ECO:0007669"/>
    <property type="project" value="TreeGrafter"/>
</dbReference>
<keyword evidence="8" id="KW-1185">Reference proteome</keyword>
<dbReference type="Pfam" id="PF02891">
    <property type="entry name" value="zf-MIZ"/>
    <property type="match status" value="1"/>
</dbReference>
<dbReference type="GO" id="GO:0016925">
    <property type="term" value="P:protein sumoylation"/>
    <property type="evidence" value="ECO:0007669"/>
    <property type="project" value="TreeGrafter"/>
</dbReference>
<dbReference type="InterPro" id="IPR013083">
    <property type="entry name" value="Znf_RING/FYVE/PHD"/>
</dbReference>
<evidence type="ECO:0000256" key="2">
    <source>
        <dbReference type="ARBA" id="ARBA00022771"/>
    </source>
</evidence>
<proteinExistence type="predicted"/>
<keyword evidence="3" id="KW-0862">Zinc</keyword>
<comment type="caution">
    <text evidence="7">The sequence shown here is derived from an EMBL/GenBank/DDBJ whole genome shotgun (WGS) entry which is preliminary data.</text>
</comment>
<evidence type="ECO:0000256" key="5">
    <source>
        <dbReference type="SAM" id="MobiDB-lite"/>
    </source>
</evidence>
<dbReference type="PANTHER" id="PTHR10782">
    <property type="entry name" value="ZINC FINGER MIZ DOMAIN-CONTAINING PROTEIN"/>
    <property type="match status" value="1"/>
</dbReference>
<feature type="compositionally biased region" description="Polar residues" evidence="5">
    <location>
        <begin position="174"/>
        <end position="207"/>
    </location>
</feature>
<dbReference type="GO" id="GO:0000785">
    <property type="term" value="C:chromatin"/>
    <property type="evidence" value="ECO:0007669"/>
    <property type="project" value="TreeGrafter"/>
</dbReference>
<evidence type="ECO:0000256" key="1">
    <source>
        <dbReference type="ARBA" id="ARBA00022723"/>
    </source>
</evidence>
<accession>A0A2T9YFW7</accession>